<keyword evidence="3" id="KW-0732">Signal</keyword>
<feature type="chain" id="PRO_5009528814" description="Fibronectin type-III domain-containing protein" evidence="3">
    <location>
        <begin position="19"/>
        <end position="578"/>
    </location>
</feature>
<evidence type="ECO:0000256" key="2">
    <source>
        <dbReference type="PROSITE-ProRule" id="PRU00504"/>
    </source>
</evidence>
<protein>
    <recommendedName>
        <fullName evidence="6">Fibronectin type-III domain-containing protein</fullName>
    </recommendedName>
</protein>
<dbReference type="GO" id="GO:0000209">
    <property type="term" value="P:protein polyubiquitination"/>
    <property type="evidence" value="ECO:0007669"/>
    <property type="project" value="TreeGrafter"/>
</dbReference>
<organism evidence="4 5">
    <name type="scientific">Candidatus Raymondbacteria bacterium RIFOXYD12_FULL_49_13</name>
    <dbReference type="NCBI Taxonomy" id="1817890"/>
    <lineage>
        <taxon>Bacteria</taxon>
        <taxon>Raymondiibacteriota</taxon>
    </lineage>
</organism>
<dbReference type="InterPro" id="IPR013783">
    <property type="entry name" value="Ig-like_fold"/>
</dbReference>
<proteinExistence type="predicted"/>
<dbReference type="InterPro" id="IPR050952">
    <property type="entry name" value="TRIM-NHL_E3_ligases"/>
</dbReference>
<dbReference type="InterPro" id="IPR011042">
    <property type="entry name" value="6-blade_b-propeller_TolB-like"/>
</dbReference>
<dbReference type="PROSITE" id="PS51125">
    <property type="entry name" value="NHL"/>
    <property type="match status" value="1"/>
</dbReference>
<reference evidence="4 5" key="1">
    <citation type="journal article" date="2016" name="Nat. Commun.">
        <title>Thousands of microbial genomes shed light on interconnected biogeochemical processes in an aquifer system.</title>
        <authorList>
            <person name="Anantharaman K."/>
            <person name="Brown C.T."/>
            <person name="Hug L.A."/>
            <person name="Sharon I."/>
            <person name="Castelle C.J."/>
            <person name="Probst A.J."/>
            <person name="Thomas B.C."/>
            <person name="Singh A."/>
            <person name="Wilkins M.J."/>
            <person name="Karaoz U."/>
            <person name="Brodie E.L."/>
            <person name="Williams K.H."/>
            <person name="Hubbard S.S."/>
            <person name="Banfield J.F."/>
        </authorList>
    </citation>
    <scope>NUCLEOTIDE SEQUENCE [LARGE SCALE GENOMIC DNA]</scope>
</reference>
<dbReference type="Gene3D" id="2.60.40.10">
    <property type="entry name" value="Immunoglobulins"/>
    <property type="match status" value="1"/>
</dbReference>
<evidence type="ECO:0000313" key="5">
    <source>
        <dbReference type="Proteomes" id="UP000179243"/>
    </source>
</evidence>
<evidence type="ECO:0000313" key="4">
    <source>
        <dbReference type="EMBL" id="OGK07253.1"/>
    </source>
</evidence>
<dbReference type="EMBL" id="MFYX01000011">
    <property type="protein sequence ID" value="OGK07253.1"/>
    <property type="molecule type" value="Genomic_DNA"/>
</dbReference>
<feature type="signal peptide" evidence="3">
    <location>
        <begin position="1"/>
        <end position="18"/>
    </location>
</feature>
<evidence type="ECO:0008006" key="6">
    <source>
        <dbReference type="Google" id="ProtNLM"/>
    </source>
</evidence>
<dbReference type="GO" id="GO:0061630">
    <property type="term" value="F:ubiquitin protein ligase activity"/>
    <property type="evidence" value="ECO:0007669"/>
    <property type="project" value="TreeGrafter"/>
</dbReference>
<dbReference type="PROSITE" id="PS51257">
    <property type="entry name" value="PROKAR_LIPOPROTEIN"/>
    <property type="match status" value="1"/>
</dbReference>
<dbReference type="SUPFAM" id="SSF101898">
    <property type="entry name" value="NHL repeat"/>
    <property type="match status" value="1"/>
</dbReference>
<accession>A0A1F7FKU5</accession>
<evidence type="ECO:0000256" key="1">
    <source>
        <dbReference type="ARBA" id="ARBA00022737"/>
    </source>
</evidence>
<dbReference type="Proteomes" id="UP000179243">
    <property type="component" value="Unassembled WGS sequence"/>
</dbReference>
<feature type="repeat" description="NHL" evidence="2">
    <location>
        <begin position="313"/>
        <end position="356"/>
    </location>
</feature>
<evidence type="ECO:0000256" key="3">
    <source>
        <dbReference type="SAM" id="SignalP"/>
    </source>
</evidence>
<comment type="caution">
    <text evidence="4">The sequence shown here is derived from an EMBL/GenBank/DDBJ whole genome shotgun (WGS) entry which is preliminary data.</text>
</comment>
<dbReference type="InterPro" id="IPR001258">
    <property type="entry name" value="NHL_repeat"/>
</dbReference>
<dbReference type="Gene3D" id="2.120.10.30">
    <property type="entry name" value="TolB, C-terminal domain"/>
    <property type="match status" value="2"/>
</dbReference>
<dbReference type="GO" id="GO:0043161">
    <property type="term" value="P:proteasome-mediated ubiquitin-dependent protein catabolic process"/>
    <property type="evidence" value="ECO:0007669"/>
    <property type="project" value="TreeGrafter"/>
</dbReference>
<dbReference type="InterPro" id="IPR036116">
    <property type="entry name" value="FN3_sf"/>
</dbReference>
<dbReference type="PANTHER" id="PTHR24104">
    <property type="entry name" value="E3 UBIQUITIN-PROTEIN LIGASE NHLRC1-RELATED"/>
    <property type="match status" value="1"/>
</dbReference>
<dbReference type="PANTHER" id="PTHR24104:SF25">
    <property type="entry name" value="PROTEIN LIN-41"/>
    <property type="match status" value="1"/>
</dbReference>
<dbReference type="SUPFAM" id="SSF49265">
    <property type="entry name" value="Fibronectin type III"/>
    <property type="match status" value="1"/>
</dbReference>
<keyword evidence="1" id="KW-0677">Repeat</keyword>
<dbReference type="AlphaFoldDB" id="A0A1F7FKU5"/>
<name>A0A1F7FKU5_UNCRA</name>
<sequence length="578" mass="62943">MKLLLLLTLLLLPTTLFLSCSSGPTDVAGGGSSQGNALTSGYIYNSDGTPAKHAKVRFVTVDHNPYAIGKRFAIADSVYTDSTGWYGTDDLPADTYNVFAEGVDDSLGYLDSVVFDGDTTEVPTDTLALPGTLRGFIKLQPGDDATKVIPIVMGSNRFTFVGAAKDFALTDMAGGTYHIKFFSTLDNYNNLDTILTVSSGQDILLVDSIEMPLKIPKVTGLIISYDTLKQIVTLSWNQGDLARVKGYNVYRQHIDSNDVKLNVQAITDTFYVDSTGVQDETYIYRVASVNLADEVGVKTAGDSVKIATFFIVDSIFTGYGTGGSGFHAVTDIAIARNGDIYITEGQNNRLQIFDKNMGLKRQFNFLDTLSYPVTIALDSSSIAYVLMMHGVSAALNYRTLVRIDSLCNAIDTLILDNQIFKLDIRGGNIFALTLGDSIVVLDLNGQYIRNWGGSGSSIGKYLSPNSIAISDLYQIFVSDEQNSRVQISDSLGNVDHTIDFPDWTDNVAFSNQNQTLYVIYGSRLIGTALRAYNSQYGLIAEYKYPYGQESTSMAISDDGSIYIAGYGSDKIIKLIPVF</sequence>
<dbReference type="GO" id="GO:0008270">
    <property type="term" value="F:zinc ion binding"/>
    <property type="evidence" value="ECO:0007669"/>
    <property type="project" value="UniProtKB-KW"/>
</dbReference>
<gene>
    <name evidence="4" type="ORF">A2519_14085</name>
</gene>